<dbReference type="AlphaFoldDB" id="A0A075AN72"/>
<reference evidence="4" key="2">
    <citation type="journal article" date="2018" name="Nat. Microbiol.">
        <title>Leveraging single-cell genomics to expand the fungal tree of life.</title>
        <authorList>
            <person name="Ahrendt S.R."/>
            <person name="Quandt C.A."/>
            <person name="Ciobanu D."/>
            <person name="Clum A."/>
            <person name="Salamov A."/>
            <person name="Andreopoulos B."/>
            <person name="Cheng J.F."/>
            <person name="Woyke T."/>
            <person name="Pelin A."/>
            <person name="Henrissat B."/>
            <person name="Reynolds N.K."/>
            <person name="Benny G.L."/>
            <person name="Smith M.E."/>
            <person name="James T.Y."/>
            <person name="Grigoriev I.V."/>
        </authorList>
    </citation>
    <scope>NUCLEOTIDE SEQUENCE [LARGE SCALE GENOMIC DNA]</scope>
    <source>
        <strain evidence="4">CSF55</strain>
    </source>
</reference>
<gene>
    <name evidence="1" type="ORF">O9G_005197</name>
    <name evidence="2" type="ORF">ROZALSC1DRAFT_30371</name>
</gene>
<reference evidence="1 3" key="1">
    <citation type="journal article" date="2013" name="Curr. Biol.">
        <title>Shared signatures of parasitism and phylogenomics unite Cryptomycota and microsporidia.</title>
        <authorList>
            <person name="James T.Y."/>
            <person name="Pelin A."/>
            <person name="Bonen L."/>
            <person name="Ahrendt S."/>
            <person name="Sain D."/>
            <person name="Corradi N."/>
            <person name="Stajich J.E."/>
        </authorList>
    </citation>
    <scope>NUCLEOTIDE SEQUENCE [LARGE SCALE GENOMIC DNA]</scope>
    <source>
        <strain evidence="1">CSF55</strain>
        <strain evidence="1">CSF55</strain>
    </source>
</reference>
<accession>A0A075AN72</accession>
<evidence type="ECO:0000313" key="4">
    <source>
        <dbReference type="Proteomes" id="UP000281549"/>
    </source>
</evidence>
<dbReference type="Proteomes" id="UP000281549">
    <property type="component" value="Unassembled WGS sequence"/>
</dbReference>
<evidence type="ECO:0000313" key="1">
    <source>
        <dbReference type="EMBL" id="EPZ31227.1"/>
    </source>
</evidence>
<name>A0A075AN72_ROZAC</name>
<sequence length="95" mass="10564">MLFLTVGASWVFFPFIGLGKMIVFEFIKSRFGAFSSDFDVTSLDCPLIGTWKIFVSVEEFVSVGVSNIIKSTMDNCLMSVEFAFERGGGKLNRLS</sequence>
<dbReference type="EMBL" id="KE561278">
    <property type="protein sequence ID" value="EPZ31227.1"/>
    <property type="molecule type" value="Genomic_DNA"/>
</dbReference>
<dbReference type="Proteomes" id="UP000030755">
    <property type="component" value="Unassembled WGS sequence"/>
</dbReference>
<dbReference type="EMBL" id="ML005648">
    <property type="protein sequence ID" value="RKP17867.1"/>
    <property type="molecule type" value="Genomic_DNA"/>
</dbReference>
<reference evidence="2" key="3">
    <citation type="submission" date="2018-08" db="EMBL/GenBank/DDBJ databases">
        <title>Leveraging single-cell genomics to expand the Fungal Tree of Life.</title>
        <authorList>
            <consortium name="DOE Joint Genome Institute"/>
            <person name="Ahrendt S.R."/>
            <person name="Quandt C.A."/>
            <person name="Ciobanu D."/>
            <person name="Clum A."/>
            <person name="Salamov A."/>
            <person name="Andreopoulos B."/>
            <person name="Cheng J.-F."/>
            <person name="Woyke T."/>
            <person name="Pelin A."/>
            <person name="Henrissat B."/>
            <person name="Reynolds N."/>
            <person name="Benny G.L."/>
            <person name="Smith M.E."/>
            <person name="James T.Y."/>
            <person name="Grigoriev I.V."/>
        </authorList>
    </citation>
    <scope>NUCLEOTIDE SEQUENCE</scope>
    <source>
        <strain evidence="2">CSF55</strain>
    </source>
</reference>
<organism evidence="1 3">
    <name type="scientific">Rozella allomycis (strain CSF55)</name>
    <dbReference type="NCBI Taxonomy" id="988480"/>
    <lineage>
        <taxon>Eukaryota</taxon>
        <taxon>Fungi</taxon>
        <taxon>Fungi incertae sedis</taxon>
        <taxon>Cryptomycota</taxon>
        <taxon>Cryptomycota incertae sedis</taxon>
        <taxon>Rozella</taxon>
    </lineage>
</organism>
<evidence type="ECO:0000313" key="2">
    <source>
        <dbReference type="EMBL" id="RKP17867.1"/>
    </source>
</evidence>
<dbReference type="HOGENOM" id="CLU_2373992_0_0_1"/>
<protein>
    <submittedName>
        <fullName evidence="1">Uncharacterized protein</fullName>
    </submittedName>
</protein>
<evidence type="ECO:0000313" key="3">
    <source>
        <dbReference type="Proteomes" id="UP000030755"/>
    </source>
</evidence>
<proteinExistence type="predicted"/>
<keyword evidence="3" id="KW-1185">Reference proteome</keyword>